<dbReference type="InterPro" id="IPR036942">
    <property type="entry name" value="Beta-barrel_TonB_sf"/>
</dbReference>
<dbReference type="InterPro" id="IPR023996">
    <property type="entry name" value="TonB-dep_OMP_SusC/RagA"/>
</dbReference>
<reference evidence="9 10" key="1">
    <citation type="submission" date="2021-05" db="EMBL/GenBank/DDBJ databases">
        <title>A Polyphasic approach of four new species of the genus Ohtaekwangia: Ohtaekwangia histidinii sp. nov., Ohtaekwangia cretensis sp. nov., Ohtaekwangia indiensis sp. nov., Ohtaekwangia reichenbachii sp. nov. from diverse environment.</title>
        <authorList>
            <person name="Octaviana S."/>
        </authorList>
    </citation>
    <scope>NUCLEOTIDE SEQUENCE [LARGE SCALE GENOMIC DNA]</scope>
    <source>
        <strain evidence="9 10">PWU37</strain>
    </source>
</reference>
<keyword evidence="6 7" id="KW-0998">Cell outer membrane</keyword>
<dbReference type="SUPFAM" id="SSF49464">
    <property type="entry name" value="Carboxypeptidase regulatory domain-like"/>
    <property type="match status" value="1"/>
</dbReference>
<dbReference type="NCBIfam" id="TIGR04056">
    <property type="entry name" value="OMP_RagA_SusC"/>
    <property type="match status" value="1"/>
</dbReference>
<evidence type="ECO:0000313" key="10">
    <source>
        <dbReference type="Proteomes" id="UP001319180"/>
    </source>
</evidence>
<dbReference type="InterPro" id="IPR012910">
    <property type="entry name" value="Plug_dom"/>
</dbReference>
<dbReference type="InterPro" id="IPR008969">
    <property type="entry name" value="CarboxyPept-like_regulatory"/>
</dbReference>
<dbReference type="Pfam" id="PF07715">
    <property type="entry name" value="Plug"/>
    <property type="match status" value="1"/>
</dbReference>
<keyword evidence="4 7" id="KW-0812">Transmembrane</keyword>
<dbReference type="Gene3D" id="2.40.170.20">
    <property type="entry name" value="TonB-dependent receptor, beta-barrel domain"/>
    <property type="match status" value="1"/>
</dbReference>
<keyword evidence="10" id="KW-1185">Reference proteome</keyword>
<evidence type="ECO:0000256" key="5">
    <source>
        <dbReference type="ARBA" id="ARBA00023136"/>
    </source>
</evidence>
<comment type="caution">
    <text evidence="9">The sequence shown here is derived from an EMBL/GenBank/DDBJ whole genome shotgun (WGS) entry which is preliminary data.</text>
</comment>
<keyword evidence="3 7" id="KW-1134">Transmembrane beta strand</keyword>
<protein>
    <submittedName>
        <fullName evidence="9">TonB-dependent receptor</fullName>
    </submittedName>
</protein>
<keyword evidence="2 7" id="KW-0813">Transport</keyword>
<dbReference type="Gene3D" id="2.170.130.10">
    <property type="entry name" value="TonB-dependent receptor, plug domain"/>
    <property type="match status" value="1"/>
</dbReference>
<name>A0AAP2DD06_9BACT</name>
<dbReference type="NCBIfam" id="TIGR04057">
    <property type="entry name" value="SusC_RagA_signa"/>
    <property type="match status" value="1"/>
</dbReference>
<dbReference type="InterPro" id="IPR037066">
    <property type="entry name" value="Plug_dom_sf"/>
</dbReference>
<accession>A0AAP2DD06</accession>
<organism evidence="9 10">
    <name type="scientific">Dawidia soli</name>
    <dbReference type="NCBI Taxonomy" id="2782352"/>
    <lineage>
        <taxon>Bacteria</taxon>
        <taxon>Pseudomonadati</taxon>
        <taxon>Bacteroidota</taxon>
        <taxon>Cytophagia</taxon>
        <taxon>Cytophagales</taxon>
        <taxon>Chryseotaleaceae</taxon>
        <taxon>Dawidia</taxon>
    </lineage>
</organism>
<evidence type="ECO:0000256" key="6">
    <source>
        <dbReference type="ARBA" id="ARBA00023237"/>
    </source>
</evidence>
<keyword evidence="5 7" id="KW-0472">Membrane</keyword>
<dbReference type="PROSITE" id="PS52016">
    <property type="entry name" value="TONB_DEPENDENT_REC_3"/>
    <property type="match status" value="1"/>
</dbReference>
<comment type="subcellular location">
    <subcellularLocation>
        <location evidence="1 7">Cell outer membrane</location>
        <topology evidence="1 7">Multi-pass membrane protein</topology>
    </subcellularLocation>
</comment>
<dbReference type="EMBL" id="JAHESC010000047">
    <property type="protein sequence ID" value="MBT1689759.1"/>
    <property type="molecule type" value="Genomic_DNA"/>
</dbReference>
<gene>
    <name evidence="9" type="ORF">KK078_24570</name>
</gene>
<dbReference type="SUPFAM" id="SSF56935">
    <property type="entry name" value="Porins"/>
    <property type="match status" value="1"/>
</dbReference>
<keyword evidence="9" id="KW-0675">Receptor</keyword>
<dbReference type="AlphaFoldDB" id="A0AAP2DD06"/>
<evidence type="ECO:0000256" key="3">
    <source>
        <dbReference type="ARBA" id="ARBA00022452"/>
    </source>
</evidence>
<dbReference type="RefSeq" id="WP_254092982.1">
    <property type="nucleotide sequence ID" value="NZ_JAHESC010000047.1"/>
</dbReference>
<dbReference type="Gene3D" id="2.60.40.1120">
    <property type="entry name" value="Carboxypeptidase-like, regulatory domain"/>
    <property type="match status" value="1"/>
</dbReference>
<dbReference type="InterPro" id="IPR039426">
    <property type="entry name" value="TonB-dep_rcpt-like"/>
</dbReference>
<evidence type="ECO:0000256" key="4">
    <source>
        <dbReference type="ARBA" id="ARBA00022692"/>
    </source>
</evidence>
<evidence type="ECO:0000313" key="9">
    <source>
        <dbReference type="EMBL" id="MBT1689759.1"/>
    </source>
</evidence>
<evidence type="ECO:0000256" key="1">
    <source>
        <dbReference type="ARBA" id="ARBA00004571"/>
    </source>
</evidence>
<evidence type="ECO:0000256" key="7">
    <source>
        <dbReference type="PROSITE-ProRule" id="PRU01360"/>
    </source>
</evidence>
<dbReference type="GO" id="GO:0009279">
    <property type="term" value="C:cell outer membrane"/>
    <property type="evidence" value="ECO:0007669"/>
    <property type="project" value="UniProtKB-SubCell"/>
</dbReference>
<dbReference type="Proteomes" id="UP001319180">
    <property type="component" value="Unassembled WGS sequence"/>
</dbReference>
<evidence type="ECO:0000256" key="2">
    <source>
        <dbReference type="ARBA" id="ARBA00022448"/>
    </source>
</evidence>
<comment type="similarity">
    <text evidence="7">Belongs to the TonB-dependent receptor family.</text>
</comment>
<evidence type="ECO:0000259" key="8">
    <source>
        <dbReference type="Pfam" id="PF07715"/>
    </source>
</evidence>
<dbReference type="InterPro" id="IPR023997">
    <property type="entry name" value="TonB-dep_OMP_SusC/RagA_CS"/>
</dbReference>
<proteinExistence type="inferred from homology"/>
<sequence>MYQSFYPRRQRNITPLFALLTLFIIAIPYTNAAAQQRIITGRVTSQDDNQPFPGASVVVKGTTLGTVTDTDGNYSLEVPSAESVLVVSAIGYATQEVIAGKHTTLDIALATDLTSLSEVIVVGYGTVRKSDITGSLARVTSDQVMAMPVQNTLQALQGRAAGIDVTSAGRPGEFGVIRIRGNRSLLATNAPLYVVDGIPIQNGNDPIKTGGSIDMINPNDIESVEVLKDASASAIYGSRAANGVVLITTKKGKPGKTQISYAGSVYVEKIDNRQDMFSASEYADYRRNAYRAATGANHYTTPYPNPKDDKRILGQDPFAWGTIAAGYTWEDKDALLPVMRPATAEEQARWGVDEVPVYDPNKVKTTPWTDYVEQTGVTQDHNVSVSMATDKIRTYFSAGLLDQKGTNVGQDYKRYSARLNLELNATPWLTLGANLAATYGLQNYGVSTGGSRGAKTIYASAQGMLPFAVPYDTAGNYIFNPGANPNIVNPIRDGELVINERTSLRLLGSLFAEAKLLEGLRFRVNFGPEFRNYRNGEFQDKLSSIRGGGSSSSSHYARYQQDQQISWTLENLLYYDKTVGDHRLGVTLLQSSSLWRQENSDVAANNIPYGSQLWYNIGSTVTAAPSGFGSGFMKRTMMSYMARVNYTLKDKYLLTASGRWDGASALMNGASQWDFFPSVALAWKMTEEPFLQGAPWITELKPRIGYGATGTASVEPYTTAGALLRLPYVFGATPVNAYVPSNPKGAADEQGAMPPEDLQWERSTTVNVAIDFGLFNDRVTGSVDAYVTRTTDILMPQTLNAVSGYKSITTNVGETENRGIELLINTVNIDLPGFKWITNLTFGRNRGKIVESYNGRNDDISKLWFIGKPLQVFYDYRKIGIWQEADAEEMAKFNEKGASYKAGDIRVEDVNNDYRIDPNYDRQIVGTTTPLWTGGITNTFTYKQWELSAFLYARWGTTFEGGAVDMQGLYASRRVDYWRPDNPTNAYPRADFSNGGQPIHYSAMNYQDGSFVKLRYVSLAYVVPPAALQRLRLSNVRFYAQMLNPYLYARTSFYDPDVSSSISSRSYVLGVNLSL</sequence>
<feature type="domain" description="TonB-dependent receptor plug" evidence="8">
    <location>
        <begin position="129"/>
        <end position="244"/>
    </location>
</feature>
<dbReference type="Pfam" id="PF13715">
    <property type="entry name" value="CarbopepD_reg_2"/>
    <property type="match status" value="1"/>
</dbReference>